<dbReference type="OrthoDB" id="543755at2"/>
<accession>A0A0U9HQN7</accession>
<sequence>MYLTFSKEIKNIPFIDSFLDKKVVYYSKNILPSEIEGVIGWGQKKTAEKARKFAQKYNIPYISLEDGFICSYGLRVKGCPPLSLIVDPVGIYYDATRPSLIENLINRGEFNNKLLNEAEKALKLLLQYNISKFNYQPNADISSLKGRRKRRVLLIDQTFNDLSVLLGMADKKTFLNMFNDALMENPDADIYVKIHPDVLCGKKKGYLSDIVIEKENVYLITQDVNPISLLKFFDKVYTVSSQMGFEALILGKNVICYGMPFYAGWGLTEDKIECPRRTKKAELIEIFYAAYIAYCIYINPVTGKKGTIFDVINFILKQKEMAEKIGKFNYYCVDFHLARKKFIKPYLKTEKNNVYFVESKSLSDIVLAKNSVLVVWGSKGRRNLFEKLKKDTPVYTLEDGFIRSVGLGSEFIPPMSIVIDKRGIYYDPTEESELEYILNNYEFNEEEISKAEMIRKLIVENNVTKYNVEILKPLVRPSQTKKIILIPGQVEDDEAVILGGENIKSNLELLETVRIKNPDSFIIYKPHPDVLSKNRRGDKAFKKIRELSDHIETDANIISCIAISDEIHTLTSLSGFDALIRGKKVFTYGAAFYGGWGLTQDELNLPRRKRKLNLYQLIAGVLLIYPVYYDWKLKGFVDCEAVINRIIEERTNINLKIKSKLPKIFKKIVNYFNFLTRNI</sequence>
<dbReference type="CDD" id="cd16440">
    <property type="entry name" value="beta_Kdo_transferase_KpsC_1"/>
    <property type="match status" value="1"/>
</dbReference>
<dbReference type="STRING" id="86166.TAGGR_28"/>
<comment type="caution">
    <text evidence="1">The sequence shown here is derived from an EMBL/GenBank/DDBJ whole genome shotgun (WGS) entry which is preliminary data.</text>
</comment>
<proteinExistence type="predicted"/>
<dbReference type="InterPro" id="IPR007833">
    <property type="entry name" value="Capsule_polysaccharide_synth"/>
</dbReference>
<keyword evidence="2" id="KW-1185">Reference proteome</keyword>
<protein>
    <submittedName>
        <fullName evidence="1">Capsular polysaccharide export protein</fullName>
    </submittedName>
</protein>
<dbReference type="EMBL" id="BCNO01000002">
    <property type="protein sequence ID" value="GAQ95124.1"/>
    <property type="molecule type" value="Genomic_DNA"/>
</dbReference>
<dbReference type="AlphaFoldDB" id="A0A0U9HQN7"/>
<dbReference type="Pfam" id="PF05159">
    <property type="entry name" value="Capsule_synth"/>
    <property type="match status" value="3"/>
</dbReference>
<dbReference type="GO" id="GO:0000271">
    <property type="term" value="P:polysaccharide biosynthetic process"/>
    <property type="evidence" value="ECO:0007669"/>
    <property type="project" value="InterPro"/>
</dbReference>
<evidence type="ECO:0000313" key="2">
    <source>
        <dbReference type="Proteomes" id="UP000054976"/>
    </source>
</evidence>
<evidence type="ECO:0000313" key="1">
    <source>
        <dbReference type="EMBL" id="GAQ95124.1"/>
    </source>
</evidence>
<gene>
    <name evidence="1" type="ORF">TAGGR_28</name>
</gene>
<reference evidence="2" key="1">
    <citation type="submission" date="2016-01" db="EMBL/GenBank/DDBJ databases">
        <title>Draft genome sequence of Thermodesulfovibrio aggregans strain TGE-P1.</title>
        <authorList>
            <person name="Sekiguchi Y."/>
            <person name="Ohashi A."/>
            <person name="Matsuura N."/>
            <person name="Tourlousse M.D."/>
        </authorList>
    </citation>
    <scope>NUCLEOTIDE SEQUENCE [LARGE SCALE GENOMIC DNA]</scope>
    <source>
        <strain evidence="2">TGE-P1</strain>
    </source>
</reference>
<dbReference type="RefSeq" id="WP_059176577.1">
    <property type="nucleotide sequence ID" value="NZ_BCNO01000002.1"/>
</dbReference>
<dbReference type="CDD" id="cd16439">
    <property type="entry name" value="beta_Kdo_transferase_KpsC_2"/>
    <property type="match status" value="1"/>
</dbReference>
<organism evidence="1 2">
    <name type="scientific">Thermodesulfovibrio aggregans</name>
    <dbReference type="NCBI Taxonomy" id="86166"/>
    <lineage>
        <taxon>Bacteria</taxon>
        <taxon>Pseudomonadati</taxon>
        <taxon>Nitrospirota</taxon>
        <taxon>Thermodesulfovibrionia</taxon>
        <taxon>Thermodesulfovibrionales</taxon>
        <taxon>Thermodesulfovibrionaceae</taxon>
        <taxon>Thermodesulfovibrio</taxon>
    </lineage>
</organism>
<name>A0A0U9HQN7_9BACT</name>
<dbReference type="GO" id="GO:0015774">
    <property type="term" value="P:polysaccharide transport"/>
    <property type="evidence" value="ECO:0007669"/>
    <property type="project" value="InterPro"/>
</dbReference>
<dbReference type="Proteomes" id="UP000054976">
    <property type="component" value="Unassembled WGS sequence"/>
</dbReference>